<keyword evidence="3" id="KW-1185">Reference proteome</keyword>
<accession>A0ABR4HCT3</accession>
<feature type="region of interest" description="Disordered" evidence="1">
    <location>
        <begin position="64"/>
        <end position="92"/>
    </location>
</feature>
<feature type="compositionally biased region" description="Polar residues" evidence="1">
    <location>
        <begin position="64"/>
        <end position="77"/>
    </location>
</feature>
<dbReference type="Proteomes" id="UP001610335">
    <property type="component" value="Unassembled WGS sequence"/>
</dbReference>
<comment type="caution">
    <text evidence="2">The sequence shown here is derived from an EMBL/GenBank/DDBJ whole genome shotgun (WGS) entry which is preliminary data.</text>
</comment>
<feature type="region of interest" description="Disordered" evidence="1">
    <location>
        <begin position="1"/>
        <end position="21"/>
    </location>
</feature>
<reference evidence="2 3" key="1">
    <citation type="submission" date="2024-07" db="EMBL/GenBank/DDBJ databases">
        <title>Section-level genome sequencing and comparative genomics of Aspergillus sections Usti and Cavernicolus.</title>
        <authorList>
            <consortium name="Lawrence Berkeley National Laboratory"/>
            <person name="Nybo J.L."/>
            <person name="Vesth T.C."/>
            <person name="Theobald S."/>
            <person name="Frisvad J.C."/>
            <person name="Larsen T.O."/>
            <person name="Kjaerboelling I."/>
            <person name="Rothschild-Mancinelli K."/>
            <person name="Lyhne E.K."/>
            <person name="Kogle M.E."/>
            <person name="Barry K."/>
            <person name="Clum A."/>
            <person name="Na H."/>
            <person name="Ledsgaard L."/>
            <person name="Lin J."/>
            <person name="Lipzen A."/>
            <person name="Kuo A."/>
            <person name="Riley R."/>
            <person name="Mondo S."/>
            <person name="LaButti K."/>
            <person name="Haridas S."/>
            <person name="Pangalinan J."/>
            <person name="Salamov A.A."/>
            <person name="Simmons B.A."/>
            <person name="Magnuson J.K."/>
            <person name="Chen J."/>
            <person name="Drula E."/>
            <person name="Henrissat B."/>
            <person name="Wiebenga A."/>
            <person name="Lubbers R.J."/>
            <person name="Gomes A.C."/>
            <person name="Makela M.R."/>
            <person name="Stajich J."/>
            <person name="Grigoriev I.V."/>
            <person name="Mortensen U.H."/>
            <person name="De vries R.P."/>
            <person name="Baker S.E."/>
            <person name="Andersen M.R."/>
        </authorList>
    </citation>
    <scope>NUCLEOTIDE SEQUENCE [LARGE SCALE GENOMIC DNA]</scope>
    <source>
        <strain evidence="2 3">CBS 600.67</strain>
    </source>
</reference>
<dbReference type="EMBL" id="JBFXLS010000150">
    <property type="protein sequence ID" value="KAL2813197.1"/>
    <property type="molecule type" value="Genomic_DNA"/>
</dbReference>
<organism evidence="2 3">
    <name type="scientific">Aspergillus cavernicola</name>
    <dbReference type="NCBI Taxonomy" id="176166"/>
    <lineage>
        <taxon>Eukaryota</taxon>
        <taxon>Fungi</taxon>
        <taxon>Dikarya</taxon>
        <taxon>Ascomycota</taxon>
        <taxon>Pezizomycotina</taxon>
        <taxon>Eurotiomycetes</taxon>
        <taxon>Eurotiomycetidae</taxon>
        <taxon>Eurotiales</taxon>
        <taxon>Aspergillaceae</taxon>
        <taxon>Aspergillus</taxon>
        <taxon>Aspergillus subgen. Nidulantes</taxon>
    </lineage>
</organism>
<gene>
    <name evidence="2" type="ORF">BDW59DRAFT_154944</name>
</gene>
<proteinExistence type="predicted"/>
<feature type="compositionally biased region" description="Basic and acidic residues" evidence="1">
    <location>
        <begin position="1"/>
        <end position="10"/>
    </location>
</feature>
<sequence>MEKSSEEIWRRSGGIGRRKQSLVKRKEWVCAGESRESRQEDWMAGEKSTIRSEQEYKCESCIATSDDSRMPQSQKSMVQEEEEIRNSRETVI</sequence>
<evidence type="ECO:0000313" key="3">
    <source>
        <dbReference type="Proteomes" id="UP001610335"/>
    </source>
</evidence>
<evidence type="ECO:0000256" key="1">
    <source>
        <dbReference type="SAM" id="MobiDB-lite"/>
    </source>
</evidence>
<evidence type="ECO:0000313" key="2">
    <source>
        <dbReference type="EMBL" id="KAL2813197.1"/>
    </source>
</evidence>
<protein>
    <submittedName>
        <fullName evidence="2">Uncharacterized protein</fullName>
    </submittedName>
</protein>
<name>A0ABR4HCT3_9EURO</name>